<name>A0A0J1BK32_RHOIS</name>
<protein>
    <submittedName>
        <fullName evidence="1">Uncharacterized protein</fullName>
    </submittedName>
</protein>
<sequence>MRDVEEREQGREFDLRSAPERTDGTLFIVAAHHRMFN</sequence>
<dbReference type="EMBL" id="LECT01000010">
    <property type="protein sequence ID" value="KLU06880.1"/>
    <property type="molecule type" value="Genomic_DNA"/>
</dbReference>
<evidence type="ECO:0000313" key="2">
    <source>
        <dbReference type="Proteomes" id="UP000036367"/>
    </source>
</evidence>
<organism evidence="1 2">
    <name type="scientific">Rhodopirellula islandica</name>
    <dbReference type="NCBI Taxonomy" id="595434"/>
    <lineage>
        <taxon>Bacteria</taxon>
        <taxon>Pseudomonadati</taxon>
        <taxon>Planctomycetota</taxon>
        <taxon>Planctomycetia</taxon>
        <taxon>Pirellulales</taxon>
        <taxon>Pirellulaceae</taxon>
        <taxon>Rhodopirellula</taxon>
    </lineage>
</organism>
<dbReference type="PATRIC" id="fig|595434.4.peg.1146"/>
<accession>A0A0J1BK32</accession>
<dbReference type="Proteomes" id="UP000036367">
    <property type="component" value="Unassembled WGS sequence"/>
</dbReference>
<proteinExistence type="predicted"/>
<dbReference type="AlphaFoldDB" id="A0A0J1BK32"/>
<comment type="caution">
    <text evidence="1">The sequence shown here is derived from an EMBL/GenBank/DDBJ whole genome shotgun (WGS) entry which is preliminary data.</text>
</comment>
<evidence type="ECO:0000313" key="1">
    <source>
        <dbReference type="EMBL" id="KLU06880.1"/>
    </source>
</evidence>
<reference evidence="1" key="1">
    <citation type="submission" date="2015-05" db="EMBL/GenBank/DDBJ databases">
        <title>Permanent draft genome of Rhodopirellula islandicus K833.</title>
        <authorList>
            <person name="Kizina J."/>
            <person name="Richter M."/>
            <person name="Glockner F.O."/>
            <person name="Harder J."/>
        </authorList>
    </citation>
    <scope>NUCLEOTIDE SEQUENCE [LARGE SCALE GENOMIC DNA]</scope>
    <source>
        <strain evidence="1">K833</strain>
    </source>
</reference>
<keyword evidence="2" id="KW-1185">Reference proteome</keyword>
<gene>
    <name evidence="1" type="ORF">RISK_001194</name>
</gene>